<dbReference type="GO" id="GO:0009311">
    <property type="term" value="P:oligosaccharide metabolic process"/>
    <property type="evidence" value="ECO:0007669"/>
    <property type="project" value="UniProtKB-UniRule"/>
</dbReference>
<dbReference type="Pfam" id="PF16923">
    <property type="entry name" value="Glyco_hydro_63N"/>
    <property type="match status" value="1"/>
</dbReference>
<evidence type="ECO:0000256" key="5">
    <source>
        <dbReference type="ARBA" id="ARBA00022824"/>
    </source>
</evidence>
<evidence type="ECO:0000256" key="4">
    <source>
        <dbReference type="ARBA" id="ARBA00022801"/>
    </source>
</evidence>
<organism evidence="16">
    <name type="scientific">Sipha flava</name>
    <name type="common">yellow sugarcane aphid</name>
    <dbReference type="NCBI Taxonomy" id="143950"/>
    <lineage>
        <taxon>Eukaryota</taxon>
        <taxon>Metazoa</taxon>
        <taxon>Ecdysozoa</taxon>
        <taxon>Arthropoda</taxon>
        <taxon>Hexapoda</taxon>
        <taxon>Insecta</taxon>
        <taxon>Pterygota</taxon>
        <taxon>Neoptera</taxon>
        <taxon>Paraneoptera</taxon>
        <taxon>Hemiptera</taxon>
        <taxon>Sternorrhyncha</taxon>
        <taxon>Aphidomorpha</taxon>
        <taxon>Aphidoidea</taxon>
        <taxon>Aphididae</taxon>
        <taxon>Sipha</taxon>
    </lineage>
</organism>
<gene>
    <name evidence="16" type="primary">Mogs</name>
    <name evidence="18" type="synonym">LOC112681856</name>
    <name evidence="16" type="ORF">g.41329</name>
</gene>
<evidence type="ECO:0000256" key="7">
    <source>
        <dbReference type="ARBA" id="ARBA00022989"/>
    </source>
</evidence>
<dbReference type="RefSeq" id="XP_025407968.1">
    <property type="nucleotide sequence ID" value="XM_025552183.1"/>
</dbReference>
<comment type="catalytic activity">
    <reaction evidence="12">
        <text>N(4)-(alpha-D-Glc-(1-&gt;2)-alpha-D-Glc-(1-&gt;3)-alpha-D-Glc-(1-&gt;3)-alpha-D-Man-(1-&gt;2)-alpha-D-Man-(1-&gt;2)-alpha-D-Man-(1-&gt;3)-[alpha-D-Man-(1-&gt;2)-alpha-D-Man-(1-&gt;3)-[alpha-D-Man-(1-&gt;2)-alpha-D-Man-(1-&gt;6)]-alpha-D-Man-(1-&gt;6)]-beta-D-Man-(1-&gt;4)-beta-D-GlcNAc-(1-&gt;4)-beta-D-GlcNAc)-L-asparaginyl-[protein] + H2O = N(4)-(alpha-D-Glc-(1-&gt;3)-alpha-D-Glc-(1-&gt;3)-alpha-D-Man-(1-&gt;2)-alpha-D-Man-(1-&gt;2)-alpha-D-Man-(1-&gt;3)-[alpha-D-Man-(1-&gt;2)-alpha-D-Man-(1-&gt;3)-[alpha-D-Man-(1-&gt;2)-alpha-D-Man-(1-&gt;6)]-alpha-D-Man-(1-&gt;6)]-beta-D-Man-(1-&gt;4)-beta-D-GlcNAc-(1-&gt;4)-beta-D-GlcNAc)-L-asparaginyl-[protein] + beta-D-glucose</text>
        <dbReference type="Rhea" id="RHEA:55988"/>
        <dbReference type="Rhea" id="RHEA-COMP:12806"/>
        <dbReference type="Rhea" id="RHEA-COMP:14355"/>
        <dbReference type="ChEBI" id="CHEBI:15377"/>
        <dbReference type="ChEBI" id="CHEBI:15903"/>
        <dbReference type="ChEBI" id="CHEBI:59082"/>
        <dbReference type="ChEBI" id="CHEBI:132537"/>
        <dbReference type="EC" id="3.2.1.106"/>
    </reaction>
</comment>
<feature type="region of interest" description="Disordered" evidence="13">
    <location>
        <begin position="677"/>
        <end position="702"/>
    </location>
</feature>
<evidence type="ECO:0000259" key="15">
    <source>
        <dbReference type="Pfam" id="PF16923"/>
    </source>
</evidence>
<evidence type="ECO:0000256" key="8">
    <source>
        <dbReference type="ARBA" id="ARBA00023136"/>
    </source>
</evidence>
<dbReference type="InterPro" id="IPR004888">
    <property type="entry name" value="Glycoside_hydrolase_63"/>
</dbReference>
<feature type="domain" description="Glycosyl hydrolase family 63 C-terminal" evidence="14">
    <location>
        <begin position="719"/>
        <end position="1016"/>
    </location>
</feature>
<evidence type="ECO:0000256" key="10">
    <source>
        <dbReference type="ARBA" id="ARBA00023295"/>
    </source>
</evidence>
<feature type="domain" description="Glycosyl hydrolase family 63 N-terminal" evidence="15">
    <location>
        <begin position="105"/>
        <end position="286"/>
    </location>
</feature>
<keyword evidence="5 12" id="KW-0256">Endoplasmic reticulum</keyword>
<evidence type="ECO:0000256" key="2">
    <source>
        <dbReference type="ARBA" id="ARBA00010833"/>
    </source>
</evidence>
<keyword evidence="10 12" id="KW-0326">Glycosidase</keyword>
<dbReference type="Proteomes" id="UP000694846">
    <property type="component" value="Unplaced"/>
</dbReference>
<dbReference type="EMBL" id="GGMS01011425">
    <property type="protein sequence ID" value="MBY80628.1"/>
    <property type="molecule type" value="Transcribed_RNA"/>
</dbReference>
<keyword evidence="6" id="KW-0735">Signal-anchor</keyword>
<name>A0A2S2QSD8_9HEMI</name>
<dbReference type="InterPro" id="IPR008928">
    <property type="entry name" value="6-hairpin_glycosidase_sf"/>
</dbReference>
<comment type="subcellular location">
    <subcellularLocation>
        <location evidence="1 12">Endoplasmic reticulum membrane</location>
        <topology evidence="1 12">Single-pass type II membrane protein</topology>
    </subcellularLocation>
</comment>
<dbReference type="PANTHER" id="PTHR10412:SF11">
    <property type="entry name" value="MANNOSYL-OLIGOSACCHARIDE GLUCOSIDASE"/>
    <property type="match status" value="1"/>
</dbReference>
<dbReference type="GO" id="GO:0006487">
    <property type="term" value="P:protein N-linked glycosylation"/>
    <property type="evidence" value="ECO:0007669"/>
    <property type="project" value="UniProtKB-UniRule"/>
</dbReference>
<keyword evidence="9" id="KW-0325">Glycoprotein</keyword>
<feature type="domain" description="Glycosyl hydrolase family 63 C-terminal" evidence="14">
    <location>
        <begin position="416"/>
        <end position="704"/>
    </location>
</feature>
<comment type="function">
    <text evidence="12">Cleaves the distal alpha 1,2-linked glucose residue from the Glc(3)Man(9)GlcNAc(2) oligosaccharide precursor.</text>
</comment>
<proteinExistence type="inferred from homology"/>
<comment type="similarity">
    <text evidence="2 12">Belongs to the glycosyl hydrolase 63 family.</text>
</comment>
<dbReference type="GO" id="GO:0005789">
    <property type="term" value="C:endoplasmic reticulum membrane"/>
    <property type="evidence" value="ECO:0007669"/>
    <property type="project" value="UniProtKB-SubCell"/>
</dbReference>
<keyword evidence="8 12" id="KW-0472">Membrane</keyword>
<dbReference type="GO" id="GO:0004573">
    <property type="term" value="F:Glc3Man9GlcNAc2 oligosaccharide glucosidase activity"/>
    <property type="evidence" value="ECO:0007669"/>
    <property type="project" value="UniProtKB-UniRule"/>
</dbReference>
<dbReference type="InterPro" id="IPR038518">
    <property type="entry name" value="Glyco_hydro_63N_sf"/>
</dbReference>
<keyword evidence="4 12" id="KW-0378">Hydrolase</keyword>
<evidence type="ECO:0000313" key="18">
    <source>
        <dbReference type="RefSeq" id="XP_025407968.1"/>
    </source>
</evidence>
<feature type="compositionally biased region" description="Polar residues" evidence="13">
    <location>
        <begin position="677"/>
        <end position="686"/>
    </location>
</feature>
<evidence type="ECO:0000313" key="17">
    <source>
        <dbReference type="Proteomes" id="UP000694846"/>
    </source>
</evidence>
<evidence type="ECO:0000256" key="12">
    <source>
        <dbReference type="RuleBase" id="RU368089"/>
    </source>
</evidence>
<evidence type="ECO:0000259" key="14">
    <source>
        <dbReference type="Pfam" id="PF03200"/>
    </source>
</evidence>
<reference evidence="16" key="1">
    <citation type="submission" date="2018-04" db="EMBL/GenBank/DDBJ databases">
        <title>Transcriptome assembly of Sipha flava.</title>
        <authorList>
            <person name="Scully E.D."/>
            <person name="Geib S.M."/>
            <person name="Palmer N.A."/>
            <person name="Koch K."/>
            <person name="Bradshaw J."/>
            <person name="Heng-Moss T."/>
            <person name="Sarath G."/>
        </authorList>
    </citation>
    <scope>NUCLEOTIDE SEQUENCE</scope>
</reference>
<evidence type="ECO:0000256" key="9">
    <source>
        <dbReference type="ARBA" id="ARBA00023180"/>
    </source>
</evidence>
<keyword evidence="17" id="KW-1185">Reference proteome</keyword>
<dbReference type="InterPro" id="IPR031631">
    <property type="entry name" value="Glyco_hydro_63N"/>
</dbReference>
<evidence type="ECO:0000256" key="13">
    <source>
        <dbReference type="SAM" id="MobiDB-lite"/>
    </source>
</evidence>
<keyword evidence="7 12" id="KW-1133">Transmembrane helix</keyword>
<dbReference type="AlphaFoldDB" id="A0A2S2QSD8"/>
<evidence type="ECO:0000256" key="3">
    <source>
        <dbReference type="ARBA" id="ARBA00022692"/>
    </source>
</evidence>
<keyword evidence="3 12" id="KW-0812">Transmembrane</keyword>
<protein>
    <recommendedName>
        <fullName evidence="11 12">Mannosyl-oligosaccharide glucosidase</fullName>
        <ecNumber evidence="11 12">3.2.1.106</ecNumber>
    </recommendedName>
</protein>
<dbReference type="OrthoDB" id="410058at2759"/>
<dbReference type="Pfam" id="PF03200">
    <property type="entry name" value="Glyco_hydro_63"/>
    <property type="match status" value="2"/>
</dbReference>
<dbReference type="InterPro" id="IPR012341">
    <property type="entry name" value="6hp_glycosidase-like_sf"/>
</dbReference>
<evidence type="ECO:0000256" key="11">
    <source>
        <dbReference type="ARBA" id="ARBA00038888"/>
    </source>
</evidence>
<evidence type="ECO:0000256" key="6">
    <source>
        <dbReference type="ARBA" id="ARBA00022968"/>
    </source>
</evidence>
<dbReference type="SUPFAM" id="SSF48208">
    <property type="entry name" value="Six-hairpin glycosidases"/>
    <property type="match status" value="1"/>
</dbReference>
<dbReference type="PANTHER" id="PTHR10412">
    <property type="entry name" value="MANNOSYL-OLIGOSACCHARIDE GLUCOSIDASE"/>
    <property type="match status" value="1"/>
</dbReference>
<evidence type="ECO:0000313" key="16">
    <source>
        <dbReference type="EMBL" id="MBY80628.1"/>
    </source>
</evidence>
<dbReference type="Gene3D" id="2.70.98.110">
    <property type="entry name" value="Glycosyl hydrolase family 63, N-terminal domain"/>
    <property type="match status" value="1"/>
</dbReference>
<reference evidence="18" key="2">
    <citation type="submission" date="2025-04" db="UniProtKB">
        <authorList>
            <consortium name="RefSeq"/>
        </authorList>
    </citation>
    <scope>IDENTIFICATION</scope>
    <source>
        <tissue evidence="18">Whole body</tissue>
    </source>
</reference>
<dbReference type="EC" id="3.2.1.106" evidence="11 12"/>
<dbReference type="Gene3D" id="1.50.10.10">
    <property type="match status" value="1"/>
</dbReference>
<dbReference type="InterPro" id="IPR031335">
    <property type="entry name" value="Glyco_hydro_63_C"/>
</dbReference>
<feature type="transmembrane region" description="Helical" evidence="12">
    <location>
        <begin position="62"/>
        <end position="81"/>
    </location>
</feature>
<sequence length="1018" mass="116919">MVGVAMRKKINTTPPTVRFAGTTTVIDRHGILRVESRRQQKIPTENGRDYDDDNKFKLSRTCIYSTIVLLFAIMMLSYRGYLDTRAVNYPYQGPKVLQKTNELTIWGTYRPGAYLGLRTKESLGKGSVAAGLMWYTQKHLMNTGSIDSSIRHMCDNSHENLVYGYVEHDTTNYGHQVINDGKENGFTLHTIFLRPDKDVNTGTSNTDWTTRIIYETNNTASSMSLVWYVYIDPGDEDQFLDSRKYSLDVLQNEDNSVDIPLATIMGSTPSLSDFKMSLIPLASNNTNNLSKFTVHINTSYSSLWCPNAAMLKQCLAKTMAVKRPIVKDSRTGSQIMLVNEKLNKHDGEQTSNLLKNFLAVQVTISHSRKKSTENTSNLKHFRYALDVAYIQKNRKSDRDVFKNTVPLLIGDTFDLVQTKYSNRFNQKFEKTFPININRENPVEISLLMKFAKVTFSNMAGSIGFFYGSSLVRDDDNENNLNNVGVSEIEIVDAVKYWRAGLLTAVPSRSQFPRGFLWDDGFHGLMLGSWSIELQLHILGHWMDLLNYQGWIPREQILGSEARSRVPKEFIVQSSRAANPPALLLTVDLLLRQIKQCRQTSDINSDSKNEKLNFNEIDDTLRKLYPRLKAWYAWFNRTQKAVNNYTKHSKSSSNSNNMKLDVRFIGYRWRGRDATTNRELNPKTLTSGMDDYPRSSHPVNDDGTLNLPINSVLNEGNDFETSERHVDLHCWMTHGARIMNNLHNYLQPSIITNFENKYSTHFWMLVESLDHLHWTEGNSDSSQNLASKIPMYADFGIHTDDVRLEKVKGMQDSVRIVGRVDPPKWRFVDSHVGYNALFPMFFRLVKNSDRLNAILDLIEGVNNDSTENLGLLTKGCGLRSLSKTSPLYKVKNTMHDPPYWRGSVWINMQYLACSSLYYYANLPEDTESTHTNNDKYNNLEPIRHLDVKTKQRCRQLYNKIRNDVIQCVYNEWKRTGYVWEQYEDEPVTDSKFGLIHKGKGTRPFTGWSANVVLLMAEIY</sequence>
<accession>A0A2S2QSD8</accession>
<evidence type="ECO:0000256" key="1">
    <source>
        <dbReference type="ARBA" id="ARBA00004648"/>
    </source>
</evidence>